<comment type="caution">
    <text evidence="3">The sequence shown here is derived from an EMBL/GenBank/DDBJ whole genome shotgun (WGS) entry which is preliminary data.</text>
</comment>
<dbReference type="InterPro" id="IPR013103">
    <property type="entry name" value="RVT_2"/>
</dbReference>
<feature type="non-terminal residue" evidence="3">
    <location>
        <position position="1"/>
    </location>
</feature>
<sequence length="1579" mass="179173">AVAPTTTEQRLVKNNELMARGTLLMALPDKHQLKFNIHKDAKSLMEAIKRRFGGNKETKKVQKTLLKQQYENFSGQSSKSLDQIHDRLQKLIRKLDQIHDRKLQKLISQLEILGESLSQEDINLKFLRSLPSDVSSASTKPPTSILPNVDNLSDAVIYSFFASQSNSPQLDNDNLKQIDADDLEEMDLKWSPRDTKNKETQRRTVPVETSTSNALVSECDGVSSYDWSFQDDEEPTNYALMAFTSSSSSSSDNKVAHCTKACFKAYATLKSHYDKLTVDFRMSQFDILSYKTGLESIEARLVVYQHNENVFEEDIKFFETDESVPTSPVHDRYKLGDGYHVVPPLYKGTFMPPTPNLVFHDAPTTSETVLDVFNVEPSTTQPTKELSQSNRPFAPIIEDWVSDSKDESEVEPMTTQIEPSFVQTSEHVKTLRTSIKPVEHPTQDEKLRKDIPKPRGHKHSWTRKAYFVCKSLNHLIKDGDYYKKRMVQKPVRNYEMRVNHQNSTKIPHPHTNSHVVPISILTKSRLVPLNAARPVTTVVYQATMTRPRPGNPQQDLNDKGVIDSGCSRHMTGNISYLSDFKEINGGYVAFSRNPKGGKIAGKGDLTSLFAKATLDESNFWHRQIGHINFKTMNKLVKDVAGNQPNQNTCIEENFDAGTVGDEAESVQQYVLLPLWSTGSKDPQNTDTNDAFDVKEPESKVYVSLSSSDKTKKHDEKTKREAKGKSHVDLSTGVRNLSDELKYFSSNSTNGVIAASAPVTAIEPTLPNSTNSLNAASPSNNVVSPTFKFGRKSSFVDPSQYTNDLDMPALEDIIYSDDEEDVGVEADFSNLETSITVSPILTTRVHKDHPVTQIIEPKRVHQALNDPSWIKAMQKELLQFKMQKVWVLVDLPKGKRAIGSKWVFRNKKDERGIVIRKKDRLVANGNTQEEGIDYEEVFAPVARIEAINLFLDYDSFMGFMVYQMDVKSAFPYGTIKEEFCVCQPPDLKTLIILIRGKIDQTFFIKKQKGNILLVSVYVDDIIFGSTNKKLCKALEKLMKDKFQMSSMDGKSASTFIDTKKPLLKDPDGEDVDVHIYRSMISSLMYHTSSRPDIMFAVCECAHFQVTPRALDLHAVKMIFRQIINDFWAFVSIKKSNDAVKLQALIDKKKVIIIEDTIRQNLRLDDADGIDCLPNEEIFTELARMGYEKSRIGKGFSGVETPLFDAMLVPQQVQAAVAEVEEDEDEDNEVPAAPTPPLQKIAQALEIVKLKQRVRKLKKKGRTKHSCLKRLRKVGTTPRVKSSNETVVDDQEDASKQGRGIVELDANKDVTLKDVDAEVEINANIYGRMADSQAKAYNLDLQHLKKVLSMQDTNEAEPNEVEEVLKCSMERRGVVIQDPKETTTSSVIIHLELEAEINANINWKDVLEKVKSREKQDNTVMRYHALKRKPVTEAQERKNMMIYLKNMTGFKMDIFKVAKKQRIDEEEEELKTHLQIVANDDDNVFTEATPLETKLVKKRFKSTKPKNFLDDFLLNTFKIMFEKPNIEANVWRDQKGIYGIAKTSRMYVKRLLLLVEELVLLVHIDAVRENDYAAEEIKKLL</sequence>
<protein>
    <recommendedName>
        <fullName evidence="2">Reverse transcriptase Ty1/copia-type domain-containing protein</fullName>
    </recommendedName>
</protein>
<evidence type="ECO:0000259" key="2">
    <source>
        <dbReference type="Pfam" id="PF07727"/>
    </source>
</evidence>
<evidence type="ECO:0000313" key="3">
    <source>
        <dbReference type="EMBL" id="GEU83399.1"/>
    </source>
</evidence>
<dbReference type="PANTHER" id="PTHR11439">
    <property type="entry name" value="GAG-POL-RELATED RETROTRANSPOSON"/>
    <property type="match status" value="1"/>
</dbReference>
<dbReference type="EMBL" id="BKCJ010008676">
    <property type="protein sequence ID" value="GEU83399.1"/>
    <property type="molecule type" value="Genomic_DNA"/>
</dbReference>
<accession>A0A6L2NCU9</accession>
<feature type="domain" description="Reverse transcriptase Ty1/copia-type" evidence="2">
    <location>
        <begin position="883"/>
        <end position="985"/>
    </location>
</feature>
<name>A0A6L2NCU9_TANCI</name>
<feature type="compositionally biased region" description="Basic and acidic residues" evidence="1">
    <location>
        <begin position="708"/>
        <end position="726"/>
    </location>
</feature>
<proteinExistence type="predicted"/>
<feature type="region of interest" description="Disordered" evidence="1">
    <location>
        <begin position="702"/>
        <end position="726"/>
    </location>
</feature>
<gene>
    <name evidence="3" type="ORF">Tci_055377</name>
</gene>
<dbReference type="PANTHER" id="PTHR11439:SF509">
    <property type="entry name" value="RNA-DIRECTED DNA POLYMERASE"/>
    <property type="match status" value="1"/>
</dbReference>
<organism evidence="3">
    <name type="scientific">Tanacetum cinerariifolium</name>
    <name type="common">Dalmatian daisy</name>
    <name type="synonym">Chrysanthemum cinerariifolium</name>
    <dbReference type="NCBI Taxonomy" id="118510"/>
    <lineage>
        <taxon>Eukaryota</taxon>
        <taxon>Viridiplantae</taxon>
        <taxon>Streptophyta</taxon>
        <taxon>Embryophyta</taxon>
        <taxon>Tracheophyta</taxon>
        <taxon>Spermatophyta</taxon>
        <taxon>Magnoliopsida</taxon>
        <taxon>eudicotyledons</taxon>
        <taxon>Gunneridae</taxon>
        <taxon>Pentapetalae</taxon>
        <taxon>asterids</taxon>
        <taxon>campanulids</taxon>
        <taxon>Asterales</taxon>
        <taxon>Asteraceae</taxon>
        <taxon>Asteroideae</taxon>
        <taxon>Anthemideae</taxon>
        <taxon>Anthemidinae</taxon>
        <taxon>Tanacetum</taxon>
    </lineage>
</organism>
<evidence type="ECO:0000256" key="1">
    <source>
        <dbReference type="SAM" id="MobiDB-lite"/>
    </source>
</evidence>
<reference evidence="3" key="1">
    <citation type="journal article" date="2019" name="Sci. Rep.">
        <title>Draft genome of Tanacetum cinerariifolium, the natural source of mosquito coil.</title>
        <authorList>
            <person name="Yamashiro T."/>
            <person name="Shiraishi A."/>
            <person name="Satake H."/>
            <person name="Nakayama K."/>
        </authorList>
    </citation>
    <scope>NUCLEOTIDE SEQUENCE</scope>
</reference>
<dbReference type="Pfam" id="PF07727">
    <property type="entry name" value="RVT_2"/>
    <property type="match status" value="1"/>
</dbReference>